<evidence type="ECO:0000313" key="2">
    <source>
        <dbReference type="Proteomes" id="UP000287166"/>
    </source>
</evidence>
<protein>
    <submittedName>
        <fullName evidence="1">Uncharacterized protein</fullName>
    </submittedName>
</protein>
<gene>
    <name evidence="1" type="ORF">SCP_1702530</name>
</gene>
<dbReference type="Pfam" id="PF21858">
    <property type="entry name" value="DUF6914"/>
    <property type="match status" value="1"/>
</dbReference>
<proteinExistence type="predicted"/>
<organism evidence="1 2">
    <name type="scientific">Sparassis crispa</name>
    <dbReference type="NCBI Taxonomy" id="139825"/>
    <lineage>
        <taxon>Eukaryota</taxon>
        <taxon>Fungi</taxon>
        <taxon>Dikarya</taxon>
        <taxon>Basidiomycota</taxon>
        <taxon>Agaricomycotina</taxon>
        <taxon>Agaricomycetes</taxon>
        <taxon>Polyporales</taxon>
        <taxon>Sparassidaceae</taxon>
        <taxon>Sparassis</taxon>
    </lineage>
</organism>
<accession>A0A401H655</accession>
<dbReference type="RefSeq" id="XP_027620840.1">
    <property type="nucleotide sequence ID" value="XM_027765039.1"/>
</dbReference>
<name>A0A401H655_9APHY</name>
<reference evidence="1 2" key="1">
    <citation type="journal article" date="2018" name="Sci. Rep.">
        <title>Genome sequence of the cauliflower mushroom Sparassis crispa (Hanabiratake) and its association with beneficial usage.</title>
        <authorList>
            <person name="Kiyama R."/>
            <person name="Furutani Y."/>
            <person name="Kawaguchi K."/>
            <person name="Nakanishi T."/>
        </authorList>
    </citation>
    <scope>NUCLEOTIDE SEQUENCE [LARGE SCALE GENOMIC DNA]</scope>
</reference>
<keyword evidence="2" id="KW-1185">Reference proteome</keyword>
<dbReference type="Proteomes" id="UP000287166">
    <property type="component" value="Unassembled WGS sequence"/>
</dbReference>
<dbReference type="OrthoDB" id="2837160at2759"/>
<evidence type="ECO:0000313" key="1">
    <source>
        <dbReference type="EMBL" id="GBE89927.1"/>
    </source>
</evidence>
<sequence length="164" mass="17869">MTEVCIALYKSGQKGRYHWALVLPSGNATTIGNNADVFQIRLNESWVPSHQRVTLTSSISFLCCIRLPPAVGTNDELKGIIASFDASQGDTKLLFTHTSWTCAQWVIRSLGALVEGRRMDGAVTASGKEMFYARINAIGSKVEEGSIAGQVVYGVRVVSWDVNM</sequence>
<dbReference type="AlphaFoldDB" id="A0A401H655"/>
<dbReference type="GeneID" id="38786844"/>
<dbReference type="InParanoid" id="A0A401H655"/>
<dbReference type="EMBL" id="BFAD01000017">
    <property type="protein sequence ID" value="GBE89927.1"/>
    <property type="molecule type" value="Genomic_DNA"/>
</dbReference>
<dbReference type="InterPro" id="IPR054208">
    <property type="entry name" value="DUF6914"/>
</dbReference>
<comment type="caution">
    <text evidence="1">The sequence shown here is derived from an EMBL/GenBank/DDBJ whole genome shotgun (WGS) entry which is preliminary data.</text>
</comment>